<evidence type="ECO:0000259" key="2">
    <source>
        <dbReference type="SMART" id="SM00642"/>
    </source>
</evidence>
<dbReference type="Gene3D" id="3.20.20.80">
    <property type="entry name" value="Glycosidases"/>
    <property type="match status" value="1"/>
</dbReference>
<dbReference type="OrthoDB" id="9761577at2"/>
<comment type="caution">
    <text evidence="3">The sequence shown here is derived from an EMBL/GenBank/DDBJ whole genome shotgun (WGS) entry which is preliminary data.</text>
</comment>
<gene>
    <name evidence="3" type="ORF">FHU29_003279</name>
</gene>
<feature type="region of interest" description="Disordered" evidence="1">
    <location>
        <begin position="1"/>
        <end position="21"/>
    </location>
</feature>
<dbReference type="Pfam" id="PF00128">
    <property type="entry name" value="Alpha-amylase"/>
    <property type="match status" value="1"/>
</dbReference>
<protein>
    <submittedName>
        <fullName evidence="3">Maltooligosyltrehalose synthase</fullName>
    </submittedName>
</protein>
<accession>A0A839RQJ8</accession>
<dbReference type="PANTHER" id="PTHR10357">
    <property type="entry name" value="ALPHA-AMYLASE FAMILY MEMBER"/>
    <property type="match status" value="1"/>
</dbReference>
<sequence>MIVRSRHPGSPDHGRPIRPAVRPPTSVYRVQLPHAGQEWLPSGDIPELLDYLADIGISHLWLAAPYGSSANADSGVVPAEYGTVNLRELASVAHAREIGLIIDIVPAHTDVALPQHNAWWWDVLVSGRHSRFADYFTVDFDADPQHRLRLPVLDSDHRTTTLAVSGNRLRFDRPGPEFPLAPGTELFAPEECSRQQMYRLIGSDEHANYRYVGGAPRFAALRQDSQDVFGETHRFLKEIVHDGTVDGVRVVGVDDLPDTMLYLSWLRAAIGENHLLCTDTAPHRNHVLDQALPIDGTSGAEIRRVVTGVLAKPGDSDTGAAEYVPRSEFHLHMADIARHWPCSLSAAPESGPGPVPHAHRPAKLAQTLQYILGPGLPAVDAGSELWQPRGPLSRHVKRCRELCTTLETAETIDTGNDGVIPSIAKLHVVRSALRLRDERPDVFVGGEYEPITPSGSAQSYVVAFERAREHSLPEAVVVVARLTHLMPNDDGQPAWGDTSVPLPEGTWRDLLTGKNHSGEALAADMFSELPVALLVRGGGALREPRRLEPRAEDTPQPEHDPRG</sequence>
<dbReference type="GO" id="GO:0005992">
    <property type="term" value="P:trehalose biosynthetic process"/>
    <property type="evidence" value="ECO:0007669"/>
    <property type="project" value="TreeGrafter"/>
</dbReference>
<dbReference type="SMART" id="SM00642">
    <property type="entry name" value="Aamy"/>
    <property type="match status" value="1"/>
</dbReference>
<dbReference type="SUPFAM" id="SSF51445">
    <property type="entry name" value="(Trans)glycosidases"/>
    <property type="match status" value="1"/>
</dbReference>
<feature type="domain" description="Glycosyl hydrolase family 13 catalytic" evidence="2">
    <location>
        <begin position="38"/>
        <end position="436"/>
    </location>
</feature>
<evidence type="ECO:0000313" key="4">
    <source>
        <dbReference type="Proteomes" id="UP000567922"/>
    </source>
</evidence>
<dbReference type="InterPro" id="IPR006047">
    <property type="entry name" value="GH13_cat_dom"/>
</dbReference>
<dbReference type="GO" id="GO:0030980">
    <property type="term" value="P:alpha-glucan catabolic process"/>
    <property type="evidence" value="ECO:0007669"/>
    <property type="project" value="TreeGrafter"/>
</dbReference>
<evidence type="ECO:0000313" key="3">
    <source>
        <dbReference type="EMBL" id="MBB3038810.1"/>
    </source>
</evidence>
<dbReference type="EMBL" id="JACHWS010000003">
    <property type="protein sequence ID" value="MBB3038810.1"/>
    <property type="molecule type" value="Genomic_DNA"/>
</dbReference>
<reference evidence="3 4" key="1">
    <citation type="submission" date="2020-08" db="EMBL/GenBank/DDBJ databases">
        <title>Sequencing the genomes of 1000 actinobacteria strains.</title>
        <authorList>
            <person name="Klenk H.-P."/>
        </authorList>
    </citation>
    <scope>NUCLEOTIDE SEQUENCE [LARGE SCALE GENOMIC DNA]</scope>
    <source>
        <strain evidence="3 4">DSM 45258</strain>
    </source>
</reference>
<keyword evidence="4" id="KW-1185">Reference proteome</keyword>
<dbReference type="GO" id="GO:0047470">
    <property type="term" value="F:(1,4)-alpha-D-glucan 1-alpha-D-glucosylmutase activity"/>
    <property type="evidence" value="ECO:0007669"/>
    <property type="project" value="TreeGrafter"/>
</dbReference>
<dbReference type="PANTHER" id="PTHR10357:SF216">
    <property type="entry name" value="MALTOOLIGOSYL TREHALOSE SYNTHASE-RELATED"/>
    <property type="match status" value="1"/>
</dbReference>
<feature type="region of interest" description="Disordered" evidence="1">
    <location>
        <begin position="542"/>
        <end position="563"/>
    </location>
</feature>
<dbReference type="Proteomes" id="UP000567922">
    <property type="component" value="Unassembled WGS sequence"/>
</dbReference>
<dbReference type="Gene3D" id="3.30.1590.10">
    <property type="entry name" value="Maltooligosyl trehalose synthase, domain 2"/>
    <property type="match status" value="1"/>
</dbReference>
<name>A0A839RQJ8_9ACTN</name>
<organism evidence="3 4">
    <name type="scientific">Hoyosella altamirensis</name>
    <dbReference type="NCBI Taxonomy" id="616997"/>
    <lineage>
        <taxon>Bacteria</taxon>
        <taxon>Bacillati</taxon>
        <taxon>Actinomycetota</taxon>
        <taxon>Actinomycetes</taxon>
        <taxon>Mycobacteriales</taxon>
        <taxon>Hoyosellaceae</taxon>
        <taxon>Hoyosella</taxon>
    </lineage>
</organism>
<evidence type="ECO:0000256" key="1">
    <source>
        <dbReference type="SAM" id="MobiDB-lite"/>
    </source>
</evidence>
<dbReference type="RefSeq" id="WP_064441445.1">
    <property type="nucleotide sequence ID" value="NZ_BDDI01000014.1"/>
</dbReference>
<dbReference type="AlphaFoldDB" id="A0A839RQJ8"/>
<dbReference type="InterPro" id="IPR017853">
    <property type="entry name" value="GH"/>
</dbReference>
<proteinExistence type="predicted"/>